<evidence type="ECO:0000313" key="3">
    <source>
        <dbReference type="EMBL" id="MBF8178706.1"/>
    </source>
</evidence>
<sequence>MPAPNSAQDLVPAQANGQTDAESSEKSSGTRVTLSDLGQALAAKRQAANQPVKNQDIDKSSLPDTIKDLLKRIRELQEQIREQQQKLNTIMANQRLSPEQKQEQMQQIQATINSLSGALNSAYGQLNKLTRDLDLTKEQQMSVASLLATSV</sequence>
<organism evidence="3 4">
    <name type="scientific">Herminiimonas contaminans</name>
    <dbReference type="NCBI Taxonomy" id="1111140"/>
    <lineage>
        <taxon>Bacteria</taxon>
        <taxon>Pseudomonadati</taxon>
        <taxon>Pseudomonadota</taxon>
        <taxon>Betaproteobacteria</taxon>
        <taxon>Burkholderiales</taxon>
        <taxon>Oxalobacteraceae</taxon>
        <taxon>Herminiimonas</taxon>
    </lineage>
</organism>
<proteinExistence type="predicted"/>
<dbReference type="EMBL" id="JADOEL010000011">
    <property type="protein sequence ID" value="MBF8178706.1"/>
    <property type="molecule type" value="Genomic_DNA"/>
</dbReference>
<name>A0ABS0EV62_9BURK</name>
<accession>A0ABS0EV62</accession>
<feature type="region of interest" description="Disordered" evidence="2">
    <location>
        <begin position="42"/>
        <end position="61"/>
    </location>
</feature>
<feature type="region of interest" description="Disordered" evidence="2">
    <location>
        <begin position="1"/>
        <end position="32"/>
    </location>
</feature>
<feature type="compositionally biased region" description="Polar residues" evidence="2">
    <location>
        <begin position="15"/>
        <end position="32"/>
    </location>
</feature>
<evidence type="ECO:0000256" key="2">
    <source>
        <dbReference type="SAM" id="MobiDB-lite"/>
    </source>
</evidence>
<evidence type="ECO:0000313" key="4">
    <source>
        <dbReference type="Proteomes" id="UP000657372"/>
    </source>
</evidence>
<feature type="coiled-coil region" evidence="1">
    <location>
        <begin position="66"/>
        <end position="93"/>
    </location>
</feature>
<evidence type="ECO:0008006" key="5">
    <source>
        <dbReference type="Google" id="ProtNLM"/>
    </source>
</evidence>
<dbReference type="Proteomes" id="UP000657372">
    <property type="component" value="Unassembled WGS sequence"/>
</dbReference>
<comment type="caution">
    <text evidence="3">The sequence shown here is derived from an EMBL/GenBank/DDBJ whole genome shotgun (WGS) entry which is preliminary data.</text>
</comment>
<reference evidence="3 4" key="1">
    <citation type="submission" date="2020-11" db="EMBL/GenBank/DDBJ databases">
        <title>WGS of Herminiimonas contaminans strain Marseille-Q4544 isolated from planarians Schmidtea mediterranea.</title>
        <authorList>
            <person name="Kangale L."/>
        </authorList>
    </citation>
    <scope>NUCLEOTIDE SEQUENCE [LARGE SCALE GENOMIC DNA]</scope>
    <source>
        <strain evidence="3 4">Marseille-Q4544</strain>
    </source>
</reference>
<evidence type="ECO:0000256" key="1">
    <source>
        <dbReference type="SAM" id="Coils"/>
    </source>
</evidence>
<keyword evidence="4" id="KW-1185">Reference proteome</keyword>
<gene>
    <name evidence="3" type="ORF">IXC47_13535</name>
</gene>
<keyword evidence="1" id="KW-0175">Coiled coil</keyword>
<protein>
    <recommendedName>
        <fullName evidence="5">FlxA-like protein</fullName>
    </recommendedName>
</protein>